<name>A0A5B1CS02_9BACT</name>
<dbReference type="Gene3D" id="3.10.580.10">
    <property type="entry name" value="CBS-domain"/>
    <property type="match status" value="3"/>
</dbReference>
<evidence type="ECO:0000259" key="4">
    <source>
        <dbReference type="PROSITE" id="PS51371"/>
    </source>
</evidence>
<evidence type="ECO:0000256" key="2">
    <source>
        <dbReference type="PROSITE-ProRule" id="PRU00703"/>
    </source>
</evidence>
<dbReference type="Proteomes" id="UP000322699">
    <property type="component" value="Unassembled WGS sequence"/>
</dbReference>
<evidence type="ECO:0000313" key="6">
    <source>
        <dbReference type="Proteomes" id="UP000322699"/>
    </source>
</evidence>
<keyword evidence="1 2" id="KW-0129">CBS domain</keyword>
<dbReference type="SMART" id="SM00116">
    <property type="entry name" value="CBS"/>
    <property type="match status" value="4"/>
</dbReference>
<accession>A0A5B1CS02</accession>
<gene>
    <name evidence="5" type="ORF">LF1_45950</name>
</gene>
<dbReference type="PANTHER" id="PTHR43080">
    <property type="entry name" value="CBS DOMAIN-CONTAINING PROTEIN CBSX3, MITOCHONDRIAL"/>
    <property type="match status" value="1"/>
</dbReference>
<comment type="caution">
    <text evidence="5">The sequence shown here is derived from an EMBL/GenBank/DDBJ whole genome shotgun (WGS) entry which is preliminary data.</text>
</comment>
<feature type="domain" description="CBS" evidence="4">
    <location>
        <begin position="242"/>
        <end position="300"/>
    </location>
</feature>
<dbReference type="AlphaFoldDB" id="A0A5B1CS02"/>
<feature type="domain" description="CBS" evidence="4">
    <location>
        <begin position="158"/>
        <end position="214"/>
    </location>
</feature>
<dbReference type="PANTHER" id="PTHR43080:SF2">
    <property type="entry name" value="CBS DOMAIN-CONTAINING PROTEIN"/>
    <property type="match status" value="1"/>
</dbReference>
<dbReference type="EMBL" id="VRLW01000001">
    <property type="protein sequence ID" value="KAA1262034.1"/>
    <property type="molecule type" value="Genomic_DNA"/>
</dbReference>
<dbReference type="InterPro" id="IPR000644">
    <property type="entry name" value="CBS_dom"/>
</dbReference>
<dbReference type="CDD" id="cd02205">
    <property type="entry name" value="CBS_pair_SF"/>
    <property type="match status" value="1"/>
</dbReference>
<evidence type="ECO:0000313" key="5">
    <source>
        <dbReference type="EMBL" id="KAA1262034.1"/>
    </source>
</evidence>
<organism evidence="5 6">
    <name type="scientific">Rubripirellula obstinata</name>
    <dbReference type="NCBI Taxonomy" id="406547"/>
    <lineage>
        <taxon>Bacteria</taxon>
        <taxon>Pseudomonadati</taxon>
        <taxon>Planctomycetota</taxon>
        <taxon>Planctomycetia</taxon>
        <taxon>Pirellulales</taxon>
        <taxon>Pirellulaceae</taxon>
        <taxon>Rubripirellula</taxon>
    </lineage>
</organism>
<protein>
    <submittedName>
        <fullName evidence="5">Inosine 5'-monophosphate dehydrogenase</fullName>
    </submittedName>
</protein>
<keyword evidence="6" id="KW-1185">Reference proteome</keyword>
<feature type="region of interest" description="Disordered" evidence="3">
    <location>
        <begin position="290"/>
        <end position="321"/>
    </location>
</feature>
<dbReference type="Pfam" id="PF00571">
    <property type="entry name" value="CBS"/>
    <property type="match status" value="4"/>
</dbReference>
<dbReference type="OrthoDB" id="9790355at2"/>
<feature type="domain" description="CBS" evidence="4">
    <location>
        <begin position="91"/>
        <end position="147"/>
    </location>
</feature>
<dbReference type="PROSITE" id="PS51371">
    <property type="entry name" value="CBS"/>
    <property type="match status" value="4"/>
</dbReference>
<dbReference type="SUPFAM" id="SSF54631">
    <property type="entry name" value="CBS-domain pair"/>
    <property type="match status" value="3"/>
</dbReference>
<evidence type="ECO:0000256" key="3">
    <source>
        <dbReference type="SAM" id="MobiDB-lite"/>
    </source>
</evidence>
<feature type="domain" description="CBS" evidence="4">
    <location>
        <begin position="20"/>
        <end position="76"/>
    </location>
</feature>
<sequence length="321" mass="35122">MPAISTQTSRIVVQTAADIMRRKLITLKPSDDLFDSVARLLKDNISGAPVVDDDGTYLGVLSEKCCIAALTEAVELASELGLHVVKVSEFMTRDLVTIGGDLCVFDAIDHLLKKRISGAPVTDSAGHFRGIFSEKTAMQVLASALMEGLPGTNVESYMNLDRNRIIDENDLLLDIAHKFQETPYRRLPVLRGERLVGQVSRRDVLKAELRLASEVISSSGHQKTPSERMKAVGQSQRVGDVMDTQASTASPTTDLLGITQRFLNSPYRRLPIIEHGKLVGQISRRDLLQAAASDMSPRKESRGAETLYLSGNHRSAPESIS</sequence>
<proteinExistence type="predicted"/>
<evidence type="ECO:0000256" key="1">
    <source>
        <dbReference type="ARBA" id="ARBA00023122"/>
    </source>
</evidence>
<dbReference type="InterPro" id="IPR046342">
    <property type="entry name" value="CBS_dom_sf"/>
</dbReference>
<dbReference type="InterPro" id="IPR051257">
    <property type="entry name" value="Diverse_CBS-Domain"/>
</dbReference>
<reference evidence="5 6" key="1">
    <citation type="submission" date="2019-08" db="EMBL/GenBank/DDBJ databases">
        <title>Deep-cultivation of Planctomycetes and their phenomic and genomic characterization uncovers novel biology.</title>
        <authorList>
            <person name="Wiegand S."/>
            <person name="Jogler M."/>
            <person name="Boedeker C."/>
            <person name="Pinto D."/>
            <person name="Vollmers J."/>
            <person name="Rivas-Marin E."/>
            <person name="Kohn T."/>
            <person name="Peeters S.H."/>
            <person name="Heuer A."/>
            <person name="Rast P."/>
            <person name="Oberbeckmann S."/>
            <person name="Bunk B."/>
            <person name="Jeske O."/>
            <person name="Meyerdierks A."/>
            <person name="Storesund J.E."/>
            <person name="Kallscheuer N."/>
            <person name="Luecker S."/>
            <person name="Lage O.M."/>
            <person name="Pohl T."/>
            <person name="Merkel B.J."/>
            <person name="Hornburger P."/>
            <person name="Mueller R.-W."/>
            <person name="Bruemmer F."/>
            <person name="Labrenz M."/>
            <person name="Spormann A.M."/>
            <person name="Op Den Camp H."/>
            <person name="Overmann J."/>
            <person name="Amann R."/>
            <person name="Jetten M.S.M."/>
            <person name="Mascher T."/>
            <person name="Medema M.H."/>
            <person name="Devos D.P."/>
            <person name="Kaster A.-K."/>
            <person name="Ovreas L."/>
            <person name="Rohde M."/>
            <person name="Galperin M.Y."/>
            <person name="Jogler C."/>
        </authorList>
    </citation>
    <scope>NUCLEOTIDE SEQUENCE [LARGE SCALE GENOMIC DNA]</scope>
    <source>
        <strain evidence="5 6">LF1</strain>
    </source>
</reference>
<dbReference type="RefSeq" id="WP_084422838.1">
    <property type="nucleotide sequence ID" value="NZ_LWSK01000095.1"/>
</dbReference>
<feature type="region of interest" description="Disordered" evidence="3">
    <location>
        <begin position="216"/>
        <end position="239"/>
    </location>
</feature>